<dbReference type="KEGG" id="dde:Dde_2786"/>
<dbReference type="EMBL" id="CP000112">
    <property type="protein sequence ID" value="ABB39582.1"/>
    <property type="molecule type" value="Genomic_DNA"/>
</dbReference>
<dbReference type="Gene3D" id="3.40.250.10">
    <property type="entry name" value="Rhodanese-like domain"/>
    <property type="match status" value="1"/>
</dbReference>
<dbReference type="PANTHER" id="PTHR43031:SF1">
    <property type="entry name" value="PYRIDINE NUCLEOTIDE-DISULPHIDE OXIDOREDUCTASE"/>
    <property type="match status" value="1"/>
</dbReference>
<dbReference type="Pfam" id="PF00581">
    <property type="entry name" value="Rhodanese"/>
    <property type="match status" value="1"/>
</dbReference>
<dbReference type="PANTHER" id="PTHR43031">
    <property type="entry name" value="FAD-DEPENDENT OXIDOREDUCTASE"/>
    <property type="match status" value="1"/>
</dbReference>
<sequence>MDTLNELLPQMDFEFFGSGQHGMSVEGLRKNIENDHMFFLDVRSKEEVGHVSFPFAKHIPLNELPQRLDELPKDKLVVAFCSSVFRGAIAYTYLLSQGFEEVKALTANTEDIVKAFKPGPLYKV</sequence>
<keyword evidence="3" id="KW-1185">Reference proteome</keyword>
<dbReference type="RefSeq" id="WP_011368597.1">
    <property type="nucleotide sequence ID" value="NC_007519.1"/>
</dbReference>
<dbReference type="PROSITE" id="PS50206">
    <property type="entry name" value="RHODANESE_3"/>
    <property type="match status" value="1"/>
</dbReference>
<dbReference type="InterPro" id="IPR036873">
    <property type="entry name" value="Rhodanese-like_dom_sf"/>
</dbReference>
<protein>
    <submittedName>
        <fullName evidence="2">Rhodanese-like protein</fullName>
    </submittedName>
</protein>
<evidence type="ECO:0000313" key="2">
    <source>
        <dbReference type="EMBL" id="ABB39582.1"/>
    </source>
</evidence>
<dbReference type="SUPFAM" id="SSF52821">
    <property type="entry name" value="Rhodanese/Cell cycle control phosphatase"/>
    <property type="match status" value="1"/>
</dbReference>
<gene>
    <name evidence="2" type="ordered locus">Dde_2786</name>
</gene>
<organism evidence="2 3">
    <name type="scientific">Oleidesulfovibrio alaskensis (strain ATCC BAA-1058 / DSM 17464 / G20)</name>
    <name type="common">Desulfovibrio alaskensis</name>
    <dbReference type="NCBI Taxonomy" id="207559"/>
    <lineage>
        <taxon>Bacteria</taxon>
        <taxon>Pseudomonadati</taxon>
        <taxon>Thermodesulfobacteriota</taxon>
        <taxon>Desulfovibrionia</taxon>
        <taxon>Desulfovibrionales</taxon>
        <taxon>Desulfovibrionaceae</taxon>
        <taxon>Oleidesulfovibrio</taxon>
    </lineage>
</organism>
<dbReference type="Proteomes" id="UP000002710">
    <property type="component" value="Chromosome"/>
</dbReference>
<evidence type="ECO:0000259" key="1">
    <source>
        <dbReference type="PROSITE" id="PS50206"/>
    </source>
</evidence>
<dbReference type="STRING" id="207559.Dde_2786"/>
<dbReference type="SMART" id="SM00450">
    <property type="entry name" value="RHOD"/>
    <property type="match status" value="1"/>
</dbReference>
<name>Q30XL4_OLEA2</name>
<dbReference type="eggNOG" id="COG0607">
    <property type="taxonomic scope" value="Bacteria"/>
</dbReference>
<feature type="domain" description="Rhodanese" evidence="1">
    <location>
        <begin position="33"/>
        <end position="113"/>
    </location>
</feature>
<reference evidence="2 3" key="1">
    <citation type="journal article" date="2011" name="J. Bacteriol.">
        <title>Complete genome sequence and updated annotation of Desulfovibrio alaskensis G20.</title>
        <authorList>
            <person name="Hauser L.J."/>
            <person name="Land M.L."/>
            <person name="Brown S.D."/>
            <person name="Larimer F."/>
            <person name="Keller K.L."/>
            <person name="Rapp-Giles B.J."/>
            <person name="Price M.N."/>
            <person name="Lin M."/>
            <person name="Bruce D.C."/>
            <person name="Detter J.C."/>
            <person name="Tapia R."/>
            <person name="Han C.S."/>
            <person name="Goodwin L.A."/>
            <person name="Cheng J.F."/>
            <person name="Pitluck S."/>
            <person name="Copeland A."/>
            <person name="Lucas S."/>
            <person name="Nolan M."/>
            <person name="Lapidus A.L."/>
            <person name="Palumbo A.V."/>
            <person name="Wall J.D."/>
        </authorList>
    </citation>
    <scope>NUCLEOTIDE SEQUENCE [LARGE SCALE GENOMIC DNA]</scope>
    <source>
        <strain evidence="3">ATCC BAA 1058 / DSM 17464 / G20</strain>
    </source>
</reference>
<accession>Q30XL4</accession>
<dbReference type="HOGENOM" id="CLU_089574_11_0_7"/>
<dbReference type="InterPro" id="IPR001763">
    <property type="entry name" value="Rhodanese-like_dom"/>
</dbReference>
<evidence type="ECO:0000313" key="3">
    <source>
        <dbReference type="Proteomes" id="UP000002710"/>
    </source>
</evidence>
<proteinExistence type="predicted"/>
<dbReference type="AlphaFoldDB" id="Q30XL4"/>
<dbReference type="InterPro" id="IPR050229">
    <property type="entry name" value="GlpE_sulfurtransferase"/>
</dbReference>